<sequence>MLRLLPLLATAAAVWPAPKSISLSGASVKVQPGGAAFFKLNGTSPLLEAAFERYAGLVFPHRAAADGAALASLAVRVVDVAEGAPQLGDDESYALSIGATAATLEAATVWGALRGLETFSQLVSFDFDAGSYEAAAGAVEDAPRFPHRGLMIDTGRHFQPLASIFEVVDALPYAKINVLHWHLVDAQSFPFESKSMPELWRGAFSPRERYTQADVADVVERARLRGVRVIPEFDMPGHADSWCVGRPDLCPSETCASPLDVSKAATFDAISGLLDELAGGLFPDGFVHLGGDEVNTACWESTPSVAAWLKARNLTADGGYAHFVKTVADLAIAKKRRPVQWSEVWDHFKTDLPRDVVIHVWKSVTNVADVVAAGYDVIRNVGYDATSWYLDNLNVNSSAVYGNEPCDGIPADLCAAHVLGGHGEMWGETVDASDIDGTVWPRLGAIAEKLWSPEAATIPTPADMLPRLAEFRCRLNARGVRAAPVYNAEARSAPPGPGSCLKQRR</sequence>
<keyword evidence="8" id="KW-0732">Signal</keyword>
<dbReference type="SUPFAM" id="SSF55545">
    <property type="entry name" value="beta-N-acetylhexosaminidase-like domain"/>
    <property type="match status" value="1"/>
</dbReference>
<dbReference type="GO" id="GO:0030203">
    <property type="term" value="P:glycosaminoglycan metabolic process"/>
    <property type="evidence" value="ECO:0007669"/>
    <property type="project" value="TreeGrafter"/>
</dbReference>
<evidence type="ECO:0000259" key="10">
    <source>
        <dbReference type="Pfam" id="PF14845"/>
    </source>
</evidence>
<dbReference type="GeneID" id="20220578"/>
<evidence type="ECO:0000256" key="7">
    <source>
        <dbReference type="PIRSR" id="PIRSR001093-1"/>
    </source>
</evidence>
<comment type="catalytic activity">
    <reaction evidence="1 6">
        <text>Hydrolysis of terminal non-reducing N-acetyl-D-hexosamine residues in N-acetyl-beta-D-hexosaminides.</text>
        <dbReference type="EC" id="3.2.1.52"/>
    </reaction>
</comment>
<dbReference type="Pfam" id="PF14845">
    <property type="entry name" value="Glycohydro_20b2"/>
    <property type="match status" value="1"/>
</dbReference>
<dbReference type="Gene3D" id="3.20.20.80">
    <property type="entry name" value="Glycosidases"/>
    <property type="match status" value="1"/>
</dbReference>
<evidence type="ECO:0000256" key="6">
    <source>
        <dbReference type="PIRNR" id="PIRNR001093"/>
    </source>
</evidence>
<dbReference type="KEGG" id="aaf:AURANDRAFT_28648"/>
<dbReference type="OMA" id="HATDTQS"/>
<keyword evidence="4" id="KW-0325">Glycoprotein</keyword>
<feature type="chain" id="PRO_5003261581" description="Beta-hexosaminidase" evidence="8">
    <location>
        <begin position="17"/>
        <end position="505"/>
    </location>
</feature>
<dbReference type="EMBL" id="GL833133">
    <property type="protein sequence ID" value="EGB06733.1"/>
    <property type="molecule type" value="Genomic_DNA"/>
</dbReference>
<dbReference type="PANTHER" id="PTHR22600">
    <property type="entry name" value="BETA-HEXOSAMINIDASE"/>
    <property type="match status" value="1"/>
</dbReference>
<name>F0YDG7_AURAN</name>
<evidence type="ECO:0000313" key="12">
    <source>
        <dbReference type="Proteomes" id="UP000002729"/>
    </source>
</evidence>
<dbReference type="GO" id="GO:0005975">
    <property type="term" value="P:carbohydrate metabolic process"/>
    <property type="evidence" value="ECO:0007669"/>
    <property type="project" value="InterPro"/>
</dbReference>
<reference evidence="11 12" key="1">
    <citation type="journal article" date="2011" name="Proc. Natl. Acad. Sci. U.S.A.">
        <title>Niche of harmful alga Aureococcus anophagefferens revealed through ecogenomics.</title>
        <authorList>
            <person name="Gobler C.J."/>
            <person name="Berry D.L."/>
            <person name="Dyhrman S.T."/>
            <person name="Wilhelm S.W."/>
            <person name="Salamov A."/>
            <person name="Lobanov A.V."/>
            <person name="Zhang Y."/>
            <person name="Collier J.L."/>
            <person name="Wurch L.L."/>
            <person name="Kustka A.B."/>
            <person name="Dill B.D."/>
            <person name="Shah M."/>
            <person name="VerBerkmoes N.C."/>
            <person name="Kuo A."/>
            <person name="Terry A."/>
            <person name="Pangilinan J."/>
            <person name="Lindquist E.A."/>
            <person name="Lucas S."/>
            <person name="Paulsen I.T."/>
            <person name="Hattenrath-Lehmann T.K."/>
            <person name="Talmage S.C."/>
            <person name="Walker E.A."/>
            <person name="Koch F."/>
            <person name="Burson A.M."/>
            <person name="Marcoval M.A."/>
            <person name="Tang Y.Z."/>
            <person name="Lecleir G.R."/>
            <person name="Coyne K.J."/>
            <person name="Berg G.M."/>
            <person name="Bertrand E.M."/>
            <person name="Saito M.A."/>
            <person name="Gladyshev V.N."/>
            <person name="Grigoriev I.V."/>
        </authorList>
    </citation>
    <scope>NUCLEOTIDE SEQUENCE [LARGE SCALE GENOMIC DNA]</scope>
    <source>
        <strain evidence="12">CCMP 1984</strain>
    </source>
</reference>
<comment type="similarity">
    <text evidence="2 6">Belongs to the glycosyl hydrolase 20 family.</text>
</comment>
<dbReference type="SUPFAM" id="SSF51445">
    <property type="entry name" value="(Trans)glycosidases"/>
    <property type="match status" value="1"/>
</dbReference>
<accession>F0YDG7</accession>
<dbReference type="PRINTS" id="PR00738">
    <property type="entry name" value="GLHYDRLASE20"/>
</dbReference>
<dbReference type="GO" id="GO:0016020">
    <property type="term" value="C:membrane"/>
    <property type="evidence" value="ECO:0007669"/>
    <property type="project" value="TreeGrafter"/>
</dbReference>
<dbReference type="RefSeq" id="XP_009038483.1">
    <property type="nucleotide sequence ID" value="XM_009040235.1"/>
</dbReference>
<evidence type="ECO:0000256" key="1">
    <source>
        <dbReference type="ARBA" id="ARBA00001231"/>
    </source>
</evidence>
<organism evidence="12">
    <name type="scientific">Aureococcus anophagefferens</name>
    <name type="common">Harmful bloom alga</name>
    <dbReference type="NCBI Taxonomy" id="44056"/>
    <lineage>
        <taxon>Eukaryota</taxon>
        <taxon>Sar</taxon>
        <taxon>Stramenopiles</taxon>
        <taxon>Ochrophyta</taxon>
        <taxon>Pelagophyceae</taxon>
        <taxon>Pelagomonadales</taxon>
        <taxon>Pelagomonadaceae</taxon>
        <taxon>Aureococcus</taxon>
    </lineage>
</organism>
<feature type="signal peptide" evidence="8">
    <location>
        <begin position="1"/>
        <end position="16"/>
    </location>
</feature>
<evidence type="ECO:0000256" key="3">
    <source>
        <dbReference type="ARBA" id="ARBA00022801"/>
    </source>
</evidence>
<dbReference type="Pfam" id="PF00728">
    <property type="entry name" value="Glyco_hydro_20"/>
    <property type="match status" value="1"/>
</dbReference>
<dbReference type="InterPro" id="IPR017853">
    <property type="entry name" value="GH"/>
</dbReference>
<evidence type="ECO:0000256" key="2">
    <source>
        <dbReference type="ARBA" id="ARBA00006285"/>
    </source>
</evidence>
<protein>
    <recommendedName>
        <fullName evidence="6">Beta-hexosaminidase</fullName>
        <ecNumber evidence="6">3.2.1.52</ecNumber>
    </recommendedName>
</protein>
<dbReference type="InterPro" id="IPR029018">
    <property type="entry name" value="Hex-like_dom2"/>
</dbReference>
<feature type="active site" description="Proton donor" evidence="7">
    <location>
        <position position="293"/>
    </location>
</feature>
<feature type="domain" description="Glycoside hydrolase family 20 catalytic" evidence="9">
    <location>
        <begin position="145"/>
        <end position="453"/>
    </location>
</feature>
<keyword evidence="3 6" id="KW-0378">Hydrolase</keyword>
<dbReference type="InterPro" id="IPR029019">
    <property type="entry name" value="HEX_eukaryotic_N"/>
</dbReference>
<dbReference type="EC" id="3.2.1.52" evidence="6"/>
<dbReference type="GO" id="GO:0005764">
    <property type="term" value="C:lysosome"/>
    <property type="evidence" value="ECO:0007669"/>
    <property type="project" value="TreeGrafter"/>
</dbReference>
<dbReference type="PANTHER" id="PTHR22600:SF21">
    <property type="entry name" value="BETA-HEXOSAMINIDASE A"/>
    <property type="match status" value="1"/>
</dbReference>
<gene>
    <name evidence="11" type="primary">G2</name>
    <name evidence="11" type="ORF">AURANDRAFT_28648</name>
</gene>
<dbReference type="GO" id="GO:0006689">
    <property type="term" value="P:ganglioside catabolic process"/>
    <property type="evidence" value="ECO:0007669"/>
    <property type="project" value="TreeGrafter"/>
</dbReference>
<dbReference type="GO" id="GO:0004563">
    <property type="term" value="F:beta-N-acetylhexosaminidase activity"/>
    <property type="evidence" value="ECO:0007669"/>
    <property type="project" value="UniProtKB-EC"/>
</dbReference>
<evidence type="ECO:0000256" key="4">
    <source>
        <dbReference type="ARBA" id="ARBA00023180"/>
    </source>
</evidence>
<keyword evidence="12" id="KW-1185">Reference proteome</keyword>
<dbReference type="InterPro" id="IPR015883">
    <property type="entry name" value="Glyco_hydro_20_cat"/>
</dbReference>
<evidence type="ECO:0000313" key="11">
    <source>
        <dbReference type="EMBL" id="EGB06733.1"/>
    </source>
</evidence>
<keyword evidence="5 6" id="KW-0326">Glycosidase</keyword>
<dbReference type="Gene3D" id="3.30.379.10">
    <property type="entry name" value="Chitobiase/beta-hexosaminidase domain 2-like"/>
    <property type="match status" value="1"/>
</dbReference>
<evidence type="ECO:0000256" key="5">
    <source>
        <dbReference type="ARBA" id="ARBA00023295"/>
    </source>
</evidence>
<dbReference type="OrthoDB" id="428480at2759"/>
<dbReference type="AlphaFoldDB" id="F0YDG7"/>
<dbReference type="PIRSF" id="PIRSF001093">
    <property type="entry name" value="B-hxosamndse_ab_euk"/>
    <property type="match status" value="1"/>
</dbReference>
<dbReference type="Proteomes" id="UP000002729">
    <property type="component" value="Unassembled WGS sequence"/>
</dbReference>
<evidence type="ECO:0000256" key="8">
    <source>
        <dbReference type="SAM" id="SignalP"/>
    </source>
</evidence>
<evidence type="ECO:0000259" key="9">
    <source>
        <dbReference type="Pfam" id="PF00728"/>
    </source>
</evidence>
<dbReference type="InParanoid" id="F0YDG7"/>
<feature type="domain" description="Beta-hexosaminidase eukaryotic type N-terminal" evidence="10">
    <location>
        <begin position="14"/>
        <end position="122"/>
    </location>
</feature>
<dbReference type="eggNOG" id="KOG2499">
    <property type="taxonomic scope" value="Eukaryota"/>
</dbReference>
<dbReference type="InterPro" id="IPR025705">
    <property type="entry name" value="Beta_hexosaminidase_sua/sub"/>
</dbReference>
<proteinExistence type="inferred from homology"/>